<dbReference type="CDD" id="cd19802">
    <property type="entry name" value="Bbox1_TRIM8-like"/>
    <property type="match status" value="1"/>
</dbReference>
<reference evidence="8" key="2">
    <citation type="submission" date="2025-09" db="UniProtKB">
        <authorList>
            <consortium name="Ensembl"/>
        </authorList>
    </citation>
    <scope>IDENTIFICATION</scope>
</reference>
<dbReference type="InterPro" id="IPR013783">
    <property type="entry name" value="Ig-like_fold"/>
</dbReference>
<dbReference type="SUPFAM" id="SSF49265">
    <property type="entry name" value="Fibronectin type III"/>
    <property type="match status" value="1"/>
</dbReference>
<evidence type="ECO:0000259" key="7">
    <source>
        <dbReference type="PROSITE" id="PS50853"/>
    </source>
</evidence>
<dbReference type="InterPro" id="IPR001611">
    <property type="entry name" value="Leu-rich_rpt"/>
</dbReference>
<evidence type="ECO:0000313" key="9">
    <source>
        <dbReference type="Proteomes" id="UP001108240"/>
    </source>
</evidence>
<evidence type="ECO:0000256" key="5">
    <source>
        <dbReference type="SAM" id="Coils"/>
    </source>
</evidence>
<dbReference type="PANTHER" id="PTHR31594:SF16">
    <property type="entry name" value="SI:CH211-281L24.3"/>
    <property type="match status" value="1"/>
</dbReference>
<dbReference type="Pfam" id="PF15227">
    <property type="entry name" value="zf-C3HC4_4"/>
    <property type="match status" value="1"/>
</dbReference>
<feature type="coiled-coil region" evidence="5">
    <location>
        <begin position="223"/>
        <end position="250"/>
    </location>
</feature>
<dbReference type="SUPFAM" id="SSF52047">
    <property type="entry name" value="RNI-like"/>
    <property type="match status" value="1"/>
</dbReference>
<accession>A0A9J8BJ53</accession>
<dbReference type="Pfam" id="PF21109">
    <property type="entry name" value="Stonustoxin_helical"/>
    <property type="match status" value="1"/>
</dbReference>
<dbReference type="Gene3D" id="3.30.40.10">
    <property type="entry name" value="Zinc/RING finger domain, C3HC4 (zinc finger)"/>
    <property type="match status" value="1"/>
</dbReference>
<keyword evidence="3" id="KW-0862">Zinc</keyword>
<protein>
    <submittedName>
        <fullName evidence="8">Uncharacterized protein</fullName>
    </submittedName>
</protein>
<evidence type="ECO:0000256" key="3">
    <source>
        <dbReference type="ARBA" id="ARBA00022833"/>
    </source>
</evidence>
<dbReference type="PROSITE" id="PS00518">
    <property type="entry name" value="ZF_RING_1"/>
    <property type="match status" value="1"/>
</dbReference>
<dbReference type="PANTHER" id="PTHR31594">
    <property type="entry name" value="AIG1-TYPE G DOMAIN-CONTAINING PROTEIN"/>
    <property type="match status" value="1"/>
</dbReference>
<evidence type="ECO:0000256" key="2">
    <source>
        <dbReference type="ARBA" id="ARBA00022771"/>
    </source>
</evidence>
<dbReference type="PROSITE" id="PS50853">
    <property type="entry name" value="FN3"/>
    <property type="match status" value="1"/>
</dbReference>
<dbReference type="CDD" id="cd00063">
    <property type="entry name" value="FN3"/>
    <property type="match status" value="1"/>
</dbReference>
<dbReference type="InterPro" id="IPR036116">
    <property type="entry name" value="FN3_sf"/>
</dbReference>
<sequence>MRPDKITSPAPSSTSLQSDQSLDRPIMFNVGALGNESFTKKSAEEPFDRHISFRNDTLSPDISTLSATLLTEDHYKCPVCTEVFKDPVSIPCGHSYCKHCIEIYWSKPTQARAYACPQCRKRFRTRPVLNVNVALSKLIEELQKAGFSPALPVHCYAGPEDVACDICTEMKLKAVKSCLTCTASYCETHIRQHYTVPALQRHNLVEPFNLPHHIETTRMFRAEKELLEEMKGLTAKLTKLEATLRDKEAQAKRLCKGFEVHCNDFPSDVIEIAALGRPLSLGTLYESNSDSFSQNTFLWNENSIACMKVSLPRPQTEVKVLESDSLQERFRALETSPVLRARTLHGLLEVSGAAAFLNHPVQSQDQDRVTLHYRTTTRLDMISQRLLQEGAPVSVINATTATHVIIAVFYGAQAFFVFDSKNNISEKNTEMKKVVRKMTSLVCSDLHLDVKEKTKSLYDCSLYIDVGNWKSPVSFDKAVEIYGSLPTLLGSKGERAVPLKVWLYPLKKLNKSSVCAALSGVSETLMHQAENILEHLRIQIRICQNLMTSQTNLTVIMWFPALKDKLIEFSELLKEYKEDLQREITEMDEVIHVKDEKVKNKLQNILARHRQSPFSAEKTNKWLENKETELKTLNDCKAADITVVKSQAELQQIIGHSQMTRVMCLTLFSPEAKDLFLETLKQHIESHNTVQNDSRLLRPVSINQKVLIDVQLFIAAKEANDDTEQTKFIAASVSGDCFQEYSVQFYHAGTIMSRNVKLGLKPDPPQIAHIQHTNVSLKLNHLLNKSTERYVVEYGVVSNDGMDNTWKQIVYPEALKELHVLSGLEQDTEYQLRYAVADNQCMSNFSWIGNFKTASAARPGQPSVKMNRDVVTWLKAETDEDCPVLRYMVEYKEAGLEGWSSVQTQGPQCECNLTLPHSTCYSVRVSAVYEDITSKPSEETPVPVDVWSIDLSVRKSSILLEVLKLQRLKKPVELMGLTDEASEVKGFVQCLPYISQLRFTQPERISWEEWEKQKKLFLLNLCLQAALTDTPDNIETTVETLLSVEECERCYFLLDLCSHVKDYETQTGRSVLPALQPIYQSAPAVWSIKLSERKSSILLEVLKLQTEKKPVELRDWTDEESEVKGFLQCLPYISQLRFEQNVFNERRNMDAVQYLKNLIVAASVLNKNNRENITELFTSVCSYTSFPCNNENLDDSMYQIHQCEFLLNLYSHMKDYETQTGRSVLPALQPIYQSAPAVWSINLSERKSSILLEVLKLQTEKKPVELRDWTDEESEVKGFLQCLPYISQLRVSPPQKQEESFKDWEKRKRLYLLNLCLKAALFQDETLQTNMKILLSSVLYEKCDFLLDLCSHVKDYETQTGRSVLPALQPIYQSAPAVWSINLSERKSSILLEVLKLQTEIKPVELRDWTDEESEVKGFLQCLPYISQLSFYKDVIYFEKEKKSAFQFLLNLSLVASQSTGETFTELLTSVCSYTSFPCVENINYHIGQCDFLLDLCSHVKDYETQTGRSVLPALQPIYQSAPAVWSINLSERKSSILLEVLKLQTEKKPVELRDWTDEESEVKGFLQCLPYISQLRFNPPEKQNFEEWENRKRLFVLNHCLQAALYQKEIVEKTMKALLSSVNYEKSDFLLDIYSIMIVYESQTGRSVLPALQSIYQSAPAVWYIDISERKSSILLEVLKLQTEKKPVELKRWSDEEDDVRGFLQCLPYISQLRFYKDVLEEGEKKRSALLCLRNLIVWASQCILATGENSSELLTSVCSYTNFPCGKNYAYSNSVNENPTDQSGFLLDLYSHVKDYETQTGRSVLPALQPIYQSAPAVWSIKLSERKSSILLEVLKLQTEKKPVELRDWTDEESEVKGFLQCLPYISQLRFDDIFYRKTEPAVKFLLNLFVLASEIKANQGENYTELLTSVCSYTSFACSENSTNRQPDQCDFLLYLCSHVKDYETQTGRSVLPALQPIYQSAPAVWSIKLSERKSSILLEVLKLQTEKKPVELRDWTDEESEVKGFLQCLPYISQLRFAVPQNESWEKRKRLLILDLCLQAALLQKETIEETVKKLLSSVNYEKCDFLLDLCSHVKDYETQTGRSVLPALQPIYQSAPAVWSIKLSERKSSILLEVLKLQTEKKPVELTDWTDEESEVKGFLQCLPYISQLRFDDIFYRKTEPAVKFLLNLFDSASELKANKGENYTELLTSVCSYTSFPCSENSTNRHPDQCDFLLDLYSHVKDYETQTGRSVLPALQPIYQSAPAVWSIKLSERKSSILLEVLKLQTEKKPVELRDWTDEESEVKGFLQCLPYISQLRLPSPNNENLKASNQRSRLLKFHTCLQVPVLQKEITDTSINTLYSYISNGNCDFLLDLCSHVKDYETQTGRSVLPALQPIYQSAPAVWSINLSERKSSILLEVLKLQTKKKPVELRDWTDEESEMKGFLQCLPYISLLRFKSSESWGKRKRFILDLCLQAALHQKETIEVTLKILLSSVLYVKSDFLLDLYSHAKDYESQTGRNVLPALQPIYQSVSAVWSIKLSVRKSSILLEVLKLQTEKKPVELRDWTDEESEVKEFLQCLPYISQLRFAVPHNKTAESWDKRKRLFILDLCLQTALHQKETIEETVKKLLSSVDYEISDFLLDLCSHVKDYETQTGRSVLPALQPIYQSAPAVWSIDLSERKSSILLEVLKLQTEKKPVELRDWTDEESEVKGFLQCLPYISQLRFHSFVGSEKNMSVKFLVNLIVSASEFKTTGENYTDLFTSVCSYRSFPFSENYTNRHTDQCDFLLDLCSHVKNYETQTGRSVLPALQPIYQSAPAVWSIKLSERKSSILLEVLKLQTEKKPVELRDWTDEESEVKGFLQCLPYISQLRFHSFDGNKKNMSVKFLVNLIVSASEFKTTGENYTDLFTSVCSYRSFPFSENYTNRHADQCDFLLDLCSHVKDYETQTGRSVLPALQPIYQSAPAVWSIKLSKRKSSILLEVLKLQTEKKPVELIDWTDEESEVKGFLQCLPYISQLRLKTDLFDDEDVSAAQCLLNLSVAASEFDSHTGGNYTQLLTSVCSYTYFPFNEGDYDYYSECKYHQSDFLLDLCSHVKDYETQTGRSVLPALQPIYQSAPAVWSIKLSERKSSILLEVLKLQTEKNPVELRGWTDEESEVKGFLQCLPYISQLRFYLMTEPAVKFLLKLIVSASEFDTNQGENYTELLTSVCSYTSFPFDEDYLDDFEYQTDQCDFLLDLCSHVKDYETQTGRSVLPELQPIYQSAPAVWRIKLSERKSSILLEVLKLQTEKKPVELRDWTDEESEVKGFLQCLPYISQLRFDPCVFYEKKRSVQFLVNLIISASEFDKTTGENYTKLFTSVCSYRSFPFSENCTNRQADQCDFLLDLCSHVKNYETQTGRSVLPALQPIYQSAPAVWSINLSERKSSILLEVLKLQTEKKPVELRDWTDEESELKGFLQCLPYISQLRNAEQFIPSLCEVLGSRVKADQVTPLLQALDFTVTLSGKLPSSTCRSVGRVLGLSPSKLNLTLKPQAISFRGTRLLFKHIKHLQKLSLEDKMLVRMVRALRSFKGPVLLTTEELSLVTRDSKQSLSQILSNLTSLLRLLCVQCLDLTECKSEALSLTPLLGLQDPLSIRFCKETLQQLVSVVYEAQDEELTHCFLKKVSEDVTSCSLNWEVIHYLLQHQALNLKLDYRKSKITCEIRQLLPWLGTIHLKRLSPSFTLSIIMEIYETHFPQYVSSLMSSVKNYINLNGRVLDSVHCAALRFTLQHCNTVKLNLLWTSIPAEELERFLPLLSRDTQLSVDRLLLLKLLRCCSSSDLQQEAADVLLSALHHRLDFSCCSALDLTDTRKKQEHLKLTEKDCRIISSVLQKTQSIVKLILQDCELSDEALKQLWPILPQVQLSCSKALLLQFLACISKDGSQRGSLRSAEALSQALGGEMDLSHTQMDPRACEQLALFLEYSEGLTELDLSHCKLTDLCMEPLLPHLHKTQTLDLSHNNIKDESAKRIHSVVCTHSNLQTVRLFRNKISDRKQFIGDKRFEIW</sequence>
<organism evidence="8 9">
    <name type="scientific">Cyprinus carpio carpio</name>
    <dbReference type="NCBI Taxonomy" id="630221"/>
    <lineage>
        <taxon>Eukaryota</taxon>
        <taxon>Metazoa</taxon>
        <taxon>Chordata</taxon>
        <taxon>Craniata</taxon>
        <taxon>Vertebrata</taxon>
        <taxon>Euteleostomi</taxon>
        <taxon>Actinopterygii</taxon>
        <taxon>Neopterygii</taxon>
        <taxon>Teleostei</taxon>
        <taxon>Ostariophysi</taxon>
        <taxon>Cypriniformes</taxon>
        <taxon>Cyprinidae</taxon>
        <taxon>Cyprininae</taxon>
        <taxon>Cyprinus</taxon>
    </lineage>
</organism>
<reference evidence="8" key="1">
    <citation type="submission" date="2025-08" db="UniProtKB">
        <authorList>
            <consortium name="Ensembl"/>
        </authorList>
    </citation>
    <scope>IDENTIFICATION</scope>
</reference>
<dbReference type="InterPro" id="IPR017907">
    <property type="entry name" value="Znf_RING_CS"/>
</dbReference>
<evidence type="ECO:0000259" key="6">
    <source>
        <dbReference type="PROSITE" id="PS50089"/>
    </source>
</evidence>
<dbReference type="InterPro" id="IPR052090">
    <property type="entry name" value="Cytolytic_pore-forming_toxin"/>
</dbReference>
<dbReference type="InterPro" id="IPR032675">
    <property type="entry name" value="LRR_dom_sf"/>
</dbReference>
<dbReference type="Pfam" id="PF18078">
    <property type="entry name" value="Thioredoxin_11"/>
    <property type="match status" value="1"/>
</dbReference>
<proteinExistence type="predicted"/>
<dbReference type="SUPFAM" id="SSF57850">
    <property type="entry name" value="RING/U-box"/>
    <property type="match status" value="1"/>
</dbReference>
<keyword evidence="1" id="KW-0479">Metal-binding</keyword>
<dbReference type="InterPro" id="IPR013083">
    <property type="entry name" value="Znf_RING/FYVE/PHD"/>
</dbReference>
<name>A0A9J8BJ53_CYPCA</name>
<dbReference type="PROSITE" id="PS50089">
    <property type="entry name" value="ZF_RING_2"/>
    <property type="match status" value="1"/>
</dbReference>
<dbReference type="Pfam" id="PF13516">
    <property type="entry name" value="LRR_6"/>
    <property type="match status" value="2"/>
</dbReference>
<keyword evidence="9" id="KW-1185">Reference proteome</keyword>
<dbReference type="InterPro" id="IPR048997">
    <property type="entry name" value="Stonustoxin-like_helical"/>
</dbReference>
<dbReference type="Gene3D" id="4.10.830.40">
    <property type="match status" value="1"/>
</dbReference>
<feature type="domain" description="Fibronectin type-III" evidence="7">
    <location>
        <begin position="855"/>
        <end position="947"/>
    </location>
</feature>
<evidence type="ECO:0000256" key="1">
    <source>
        <dbReference type="ARBA" id="ARBA00022723"/>
    </source>
</evidence>
<keyword evidence="2 4" id="KW-0863">Zinc-finger</keyword>
<dbReference type="InterPro" id="IPR040581">
    <property type="entry name" value="Thioredoxin_11"/>
</dbReference>
<evidence type="ECO:0000313" key="8">
    <source>
        <dbReference type="Ensembl" id="ENSCCRP00000157232.1"/>
    </source>
</evidence>
<dbReference type="Gene3D" id="3.80.10.10">
    <property type="entry name" value="Ribonuclease Inhibitor"/>
    <property type="match status" value="1"/>
</dbReference>
<dbReference type="Proteomes" id="UP001108240">
    <property type="component" value="Unplaced"/>
</dbReference>
<keyword evidence="5" id="KW-0175">Coiled coil</keyword>
<dbReference type="InterPro" id="IPR001841">
    <property type="entry name" value="Znf_RING"/>
</dbReference>
<dbReference type="Gene3D" id="1.20.58.1200">
    <property type="entry name" value="RNA silencing suppressor P21, N-terminal domain"/>
    <property type="match status" value="18"/>
</dbReference>
<dbReference type="SMART" id="SM00184">
    <property type="entry name" value="RING"/>
    <property type="match status" value="1"/>
</dbReference>
<dbReference type="GeneTree" id="ENSGT00390000014380"/>
<dbReference type="Gene3D" id="2.60.40.10">
    <property type="entry name" value="Immunoglobulins"/>
    <property type="match status" value="2"/>
</dbReference>
<dbReference type="Ensembl" id="ENSCCRT00000147924.1">
    <property type="protein sequence ID" value="ENSCCRP00000157232.1"/>
    <property type="gene ID" value="ENSCCRG00000057716.1"/>
</dbReference>
<evidence type="ECO:0000256" key="4">
    <source>
        <dbReference type="PROSITE-ProRule" id="PRU00175"/>
    </source>
</evidence>
<dbReference type="InterPro" id="IPR003961">
    <property type="entry name" value="FN3_dom"/>
</dbReference>
<dbReference type="PROSITE" id="PS51450">
    <property type="entry name" value="LRR"/>
    <property type="match status" value="1"/>
</dbReference>
<dbReference type="GO" id="GO:0008270">
    <property type="term" value="F:zinc ion binding"/>
    <property type="evidence" value="ECO:0007669"/>
    <property type="project" value="UniProtKB-KW"/>
</dbReference>
<feature type="domain" description="RING-type" evidence="6">
    <location>
        <begin position="77"/>
        <end position="120"/>
    </location>
</feature>